<dbReference type="RefSeq" id="WP_190997382.1">
    <property type="nucleotide sequence ID" value="NZ_JACXSI010000011.1"/>
</dbReference>
<evidence type="ECO:0000313" key="5">
    <source>
        <dbReference type="Proteomes" id="UP000602076"/>
    </source>
</evidence>
<dbReference type="Gene3D" id="3.90.950.10">
    <property type="match status" value="1"/>
</dbReference>
<dbReference type="GO" id="GO:0047429">
    <property type="term" value="F:nucleoside triphosphate diphosphatase activity"/>
    <property type="evidence" value="ECO:0007669"/>
    <property type="project" value="UniProtKB-EC"/>
</dbReference>
<protein>
    <recommendedName>
        <fullName evidence="3">dTTP/UTP pyrophosphatase</fullName>
        <shortName evidence="3">dTTPase/UTPase</shortName>
        <ecNumber evidence="3">3.6.1.9</ecNumber>
    </recommendedName>
    <alternativeName>
        <fullName evidence="3">Nucleoside triphosphate pyrophosphatase</fullName>
    </alternativeName>
    <alternativeName>
        <fullName evidence="3">Nucleotide pyrophosphatase</fullName>
        <shortName evidence="3">Nucleotide PPase</shortName>
    </alternativeName>
</protein>
<keyword evidence="3" id="KW-0546">Nucleotide metabolism</keyword>
<comment type="similarity">
    <text evidence="3">Belongs to the Maf family. YhdE subfamily.</text>
</comment>
<dbReference type="EMBL" id="JACXSI010000011">
    <property type="protein sequence ID" value="MBD3107835.1"/>
    <property type="molecule type" value="Genomic_DNA"/>
</dbReference>
<dbReference type="InterPro" id="IPR029001">
    <property type="entry name" value="ITPase-like_fam"/>
</dbReference>
<dbReference type="AlphaFoldDB" id="A0A927CY52"/>
<evidence type="ECO:0000256" key="1">
    <source>
        <dbReference type="ARBA" id="ARBA00001968"/>
    </source>
</evidence>
<dbReference type="PANTHER" id="PTHR43213:SF5">
    <property type="entry name" value="BIFUNCTIONAL DTTP_UTP PYROPHOSPHATASE_METHYLTRANSFERASE PROTEIN-RELATED"/>
    <property type="match status" value="1"/>
</dbReference>
<evidence type="ECO:0000256" key="3">
    <source>
        <dbReference type="HAMAP-Rule" id="MF_00528"/>
    </source>
</evidence>
<dbReference type="CDD" id="cd00555">
    <property type="entry name" value="Maf"/>
    <property type="match status" value="1"/>
</dbReference>
<dbReference type="InterPro" id="IPR003697">
    <property type="entry name" value="Maf-like"/>
</dbReference>
<keyword evidence="2 3" id="KW-0378">Hydrolase</keyword>
<dbReference type="NCBIfam" id="TIGR00172">
    <property type="entry name" value="maf"/>
    <property type="match status" value="1"/>
</dbReference>
<comment type="cofactor">
    <cofactor evidence="1 3">
        <name>a divalent metal cation</name>
        <dbReference type="ChEBI" id="CHEBI:60240"/>
    </cofactor>
</comment>
<organism evidence="4 5">
    <name type="scientific">Peribacillus faecalis</name>
    <dbReference type="NCBI Taxonomy" id="2772559"/>
    <lineage>
        <taxon>Bacteria</taxon>
        <taxon>Bacillati</taxon>
        <taxon>Bacillota</taxon>
        <taxon>Bacilli</taxon>
        <taxon>Bacillales</taxon>
        <taxon>Bacillaceae</taxon>
        <taxon>Peribacillus</taxon>
    </lineage>
</organism>
<comment type="caution">
    <text evidence="4">The sequence shown here is derived from an EMBL/GenBank/DDBJ whole genome shotgun (WGS) entry which is preliminary data.</text>
</comment>
<dbReference type="Pfam" id="PF02545">
    <property type="entry name" value="Maf"/>
    <property type="match status" value="1"/>
</dbReference>
<dbReference type="PIRSF" id="PIRSF006305">
    <property type="entry name" value="Maf"/>
    <property type="match status" value="1"/>
</dbReference>
<feature type="site" description="Important for substrate specificity" evidence="3">
    <location>
        <position position="70"/>
    </location>
</feature>
<evidence type="ECO:0000313" key="4">
    <source>
        <dbReference type="EMBL" id="MBD3107835.1"/>
    </source>
</evidence>
<gene>
    <name evidence="4" type="primary">maf</name>
    <name evidence="4" type="ORF">IEO70_05600</name>
</gene>
<dbReference type="GO" id="GO:0009117">
    <property type="term" value="P:nucleotide metabolic process"/>
    <property type="evidence" value="ECO:0007669"/>
    <property type="project" value="UniProtKB-KW"/>
</dbReference>
<accession>A0A927CY52</accession>
<dbReference type="Proteomes" id="UP000602076">
    <property type="component" value="Unassembled WGS sequence"/>
</dbReference>
<comment type="caution">
    <text evidence="3">Lacks conserved residue(s) required for the propagation of feature annotation.</text>
</comment>
<feature type="site" description="Important for substrate specificity" evidence="3">
    <location>
        <position position="152"/>
    </location>
</feature>
<feature type="site" description="Important for substrate specificity" evidence="3">
    <location>
        <position position="12"/>
    </location>
</feature>
<reference evidence="4" key="1">
    <citation type="submission" date="2020-09" db="EMBL/GenBank/DDBJ databases">
        <title>Bacillus faecalis sp. nov., a moderately halophilic bacterium isolated from cow faeces.</title>
        <authorList>
            <person name="Jiang L."/>
            <person name="Lee J."/>
        </authorList>
    </citation>
    <scope>NUCLEOTIDE SEQUENCE</scope>
    <source>
        <strain evidence="4">AGMB 02131</strain>
    </source>
</reference>
<evidence type="ECO:0000256" key="2">
    <source>
        <dbReference type="ARBA" id="ARBA00022801"/>
    </source>
</evidence>
<dbReference type="HAMAP" id="MF_00528">
    <property type="entry name" value="Maf"/>
    <property type="match status" value="1"/>
</dbReference>
<keyword evidence="3" id="KW-0963">Cytoplasm</keyword>
<comment type="function">
    <text evidence="3">Nucleoside triphosphate pyrophosphatase that hydrolyzes dTTP and UTP. May have a dual role in cell division arrest and in preventing the incorporation of modified nucleotides into cellular nucleic acids.</text>
</comment>
<feature type="active site" description="Proton acceptor" evidence="3">
    <location>
        <position position="69"/>
    </location>
</feature>
<proteinExistence type="inferred from homology"/>
<comment type="catalytic activity">
    <reaction evidence="3">
        <text>dTTP + H2O = dTMP + diphosphate + H(+)</text>
        <dbReference type="Rhea" id="RHEA:28534"/>
        <dbReference type="ChEBI" id="CHEBI:15377"/>
        <dbReference type="ChEBI" id="CHEBI:15378"/>
        <dbReference type="ChEBI" id="CHEBI:33019"/>
        <dbReference type="ChEBI" id="CHEBI:37568"/>
        <dbReference type="ChEBI" id="CHEBI:63528"/>
        <dbReference type="EC" id="3.6.1.9"/>
    </reaction>
</comment>
<dbReference type="SUPFAM" id="SSF52972">
    <property type="entry name" value="ITPase-like"/>
    <property type="match status" value="1"/>
</dbReference>
<dbReference type="PANTHER" id="PTHR43213">
    <property type="entry name" value="BIFUNCTIONAL DTTP/UTP PYROPHOSPHATASE/METHYLTRANSFERASE PROTEIN-RELATED"/>
    <property type="match status" value="1"/>
</dbReference>
<name>A0A927CY52_9BACI</name>
<sequence>MQPLILASASPRRQELLTLLNLPFTTFPTDVDETLPDSISPIEAVQQLAYKKAEAALQAHNGSIIIGCDTIVVHNNHILGKPADREDALQMLSQLSNETHDVYTGVCILSNQQTLLFYERTEVTFWELTQQEILAYIESGEPFDKAGSYGIQGKAALFVKGIRGDYYNVVGLPISRLQRELSAFANS</sequence>
<comment type="catalytic activity">
    <reaction evidence="3">
        <text>UTP + H2O = UMP + diphosphate + H(+)</text>
        <dbReference type="Rhea" id="RHEA:29395"/>
        <dbReference type="ChEBI" id="CHEBI:15377"/>
        <dbReference type="ChEBI" id="CHEBI:15378"/>
        <dbReference type="ChEBI" id="CHEBI:33019"/>
        <dbReference type="ChEBI" id="CHEBI:46398"/>
        <dbReference type="ChEBI" id="CHEBI:57865"/>
        <dbReference type="EC" id="3.6.1.9"/>
    </reaction>
</comment>
<dbReference type="EC" id="3.6.1.9" evidence="3"/>
<comment type="subcellular location">
    <subcellularLocation>
        <location evidence="3">Cytoplasm</location>
    </subcellularLocation>
</comment>
<dbReference type="GO" id="GO:0005737">
    <property type="term" value="C:cytoplasm"/>
    <property type="evidence" value="ECO:0007669"/>
    <property type="project" value="UniProtKB-SubCell"/>
</dbReference>
<keyword evidence="5" id="KW-1185">Reference proteome</keyword>